<dbReference type="EMBL" id="VUNS01000011">
    <property type="protein sequence ID" value="MST97616.1"/>
    <property type="molecule type" value="Genomic_DNA"/>
</dbReference>
<evidence type="ECO:0000256" key="2">
    <source>
        <dbReference type="SAM" id="Phobius"/>
    </source>
</evidence>
<feature type="compositionally biased region" description="Basic and acidic residues" evidence="1">
    <location>
        <begin position="557"/>
        <end position="567"/>
    </location>
</feature>
<dbReference type="RefSeq" id="WP_154418617.1">
    <property type="nucleotide sequence ID" value="NZ_VUNS01000011.1"/>
</dbReference>
<evidence type="ECO:0008006" key="5">
    <source>
        <dbReference type="Google" id="ProtNLM"/>
    </source>
</evidence>
<feature type="transmembrane region" description="Helical" evidence="2">
    <location>
        <begin position="380"/>
        <end position="399"/>
    </location>
</feature>
<evidence type="ECO:0000313" key="4">
    <source>
        <dbReference type="Proteomes" id="UP000435649"/>
    </source>
</evidence>
<dbReference type="AlphaFoldDB" id="A0A844G2M1"/>
<evidence type="ECO:0000313" key="3">
    <source>
        <dbReference type="EMBL" id="MST97616.1"/>
    </source>
</evidence>
<feature type="transmembrane region" description="Helical" evidence="2">
    <location>
        <begin position="305"/>
        <end position="328"/>
    </location>
</feature>
<reference evidence="3 4" key="1">
    <citation type="submission" date="2019-08" db="EMBL/GenBank/DDBJ databases">
        <title>In-depth cultivation of the pig gut microbiome towards novel bacterial diversity and tailored functional studies.</title>
        <authorList>
            <person name="Wylensek D."/>
            <person name="Hitch T.C.A."/>
            <person name="Clavel T."/>
        </authorList>
    </citation>
    <scope>NUCLEOTIDE SEQUENCE [LARGE SCALE GENOMIC DNA]</scope>
    <source>
        <strain evidence="3 4">BBE-744-WT-12</strain>
    </source>
</reference>
<organism evidence="3 4">
    <name type="scientific">Victivallis lenta</name>
    <dbReference type="NCBI Taxonomy" id="2606640"/>
    <lineage>
        <taxon>Bacteria</taxon>
        <taxon>Pseudomonadati</taxon>
        <taxon>Lentisphaerota</taxon>
        <taxon>Lentisphaeria</taxon>
        <taxon>Victivallales</taxon>
        <taxon>Victivallaceae</taxon>
        <taxon>Victivallis</taxon>
    </lineage>
</organism>
<proteinExistence type="predicted"/>
<protein>
    <recommendedName>
        <fullName evidence="5">Tape measure domain-containing protein</fullName>
    </recommendedName>
</protein>
<feature type="transmembrane region" description="Helical" evidence="2">
    <location>
        <begin position="334"/>
        <end position="359"/>
    </location>
</feature>
<comment type="caution">
    <text evidence="3">The sequence shown here is derived from an EMBL/GenBank/DDBJ whole genome shotgun (WGS) entry which is preliminary data.</text>
</comment>
<feature type="region of interest" description="Disordered" evidence="1">
    <location>
        <begin position="633"/>
        <end position="667"/>
    </location>
</feature>
<keyword evidence="4" id="KW-1185">Reference proteome</keyword>
<name>A0A844G2M1_9BACT</name>
<keyword evidence="2" id="KW-0812">Transmembrane</keyword>
<sequence>MASAVLTGVTKLNISGMQKGFKELKKTVQQFRKEVVQPFSEAAGALMSFTKKALIAGAAVAGIGIKEAFGDEQAIVQFQALGMSIQDAKKRYDELSKLARSRGGSLFPTGTWAEASQTLRNMGGAALDNNQMLTLLGDASAKSRRPLLDVTKTVGEFYAKLSGGQKITETAIKMFRDGIISEAAMKKIVQAEKAGQSQAVIWRMVTTELGRSGGAMALMASTGSAQFTRLRTVIGQTFGTVFEKMADRVKDVLYRINETLDRLLSNGTFARWGQTIGEWTEKIVNSAWRIILAWRNLDENTRTQLTSLLGGFVAFLVAWKTGFLSAMVNGMIGLGTFIAGHFALILGIVAAFATAFLGYNLGKTIYESLSPGGQGMLQKFMASLMGFVDLMKACFVTLWEMAKVTGENIWAAITGKGTNFSGDFDNVIDKFKKEYNRILDQYGQISRDIDKDTEKQDKNNDGSSFADRFLENFQKNFDPKKWWDDFKKFGEGMIPDSLKEFFKQLQTMQGIKFPKMPEVKPLDQQLNTKGVLRDLYMMSRYTLRGIYSMLPRPPRKIVKEDTPRDTKTQTPGKPGAPEKPNTPPAVTSDNENQVTLAKVDATLSDIWSKLDTPIGILAEIRDSVRRIQDAAGALPHLPSPGEAVAAAKRGSVDNVPAGRNPGDVQQQDHTGEVVARLDTSNQLLSQIGTGVNRLGGKLTPCWG</sequence>
<evidence type="ECO:0000256" key="1">
    <source>
        <dbReference type="SAM" id="MobiDB-lite"/>
    </source>
</evidence>
<keyword evidence="2" id="KW-0472">Membrane</keyword>
<keyword evidence="2" id="KW-1133">Transmembrane helix</keyword>
<dbReference type="Proteomes" id="UP000435649">
    <property type="component" value="Unassembled WGS sequence"/>
</dbReference>
<accession>A0A844G2M1</accession>
<feature type="region of interest" description="Disordered" evidence="1">
    <location>
        <begin position="552"/>
        <end position="591"/>
    </location>
</feature>
<gene>
    <name evidence="3" type="ORF">FYJ85_11260</name>
</gene>